<dbReference type="Pfam" id="PF10702">
    <property type="entry name" value="DUF2507"/>
    <property type="match status" value="1"/>
</dbReference>
<sequence length="188" mass="21002">MNKELYQQFITNPEIKNSWPAAFLRDEVITDLLGADLHSILYWAGKSMARKYATTTNGELVIFFKQTGLGDLAITNEGDSFIEYQITGAVVENRLAVNPDADFMLETGLLAQSIEQQKHLTAEAEINKKQLKKGNVLITVHIDPKNPVDDFEPIQPFEIIANQIPSPSSSDDDEDNDDSDSKDNKSED</sequence>
<protein>
    <submittedName>
        <fullName evidence="2">DUF2507 domain-containing protein</fullName>
    </submittedName>
</protein>
<reference evidence="2 3" key="1">
    <citation type="submission" date="2023-10" db="EMBL/GenBank/DDBJ databases">
        <title>Nicoliella lavandulae sp. nov. isolated from Lavandula angustifolia flowers.</title>
        <authorList>
            <person name="Alcantara C."/>
            <person name="Zuniga M."/>
            <person name="Landete J.M."/>
            <person name="Monedero V."/>
        </authorList>
    </citation>
    <scope>NUCLEOTIDE SEQUENCE [LARGE SCALE GENOMIC DNA]</scope>
    <source>
        <strain evidence="2 3">Es01</strain>
    </source>
</reference>
<gene>
    <name evidence="2" type="ORF">R4146_04465</name>
</gene>
<proteinExistence type="predicted"/>
<dbReference type="Gene3D" id="3.30.1380.20">
    <property type="entry name" value="Trafficking protein particle complex subunit 3"/>
    <property type="match status" value="1"/>
</dbReference>
<dbReference type="EMBL" id="JAWMWH010000001">
    <property type="protein sequence ID" value="MEJ6400423.1"/>
    <property type="molecule type" value="Genomic_DNA"/>
</dbReference>
<feature type="region of interest" description="Disordered" evidence="1">
    <location>
        <begin position="159"/>
        <end position="188"/>
    </location>
</feature>
<comment type="caution">
    <text evidence="2">The sequence shown here is derived from an EMBL/GenBank/DDBJ whole genome shotgun (WGS) entry which is preliminary data.</text>
</comment>
<dbReference type="InterPro" id="IPR024096">
    <property type="entry name" value="NO_sig/Golgi_transp_ligand-bd"/>
</dbReference>
<evidence type="ECO:0000256" key="1">
    <source>
        <dbReference type="SAM" id="MobiDB-lite"/>
    </source>
</evidence>
<name>A0ABU8SLR8_9LACO</name>
<organism evidence="2 3">
    <name type="scientific">Nicoliella lavandulae</name>
    <dbReference type="NCBI Taxonomy" id="3082954"/>
    <lineage>
        <taxon>Bacteria</taxon>
        <taxon>Bacillati</taxon>
        <taxon>Bacillota</taxon>
        <taxon>Bacilli</taxon>
        <taxon>Lactobacillales</taxon>
        <taxon>Lactobacillaceae</taxon>
        <taxon>Nicoliella</taxon>
    </lineage>
</organism>
<dbReference type="RefSeq" id="WP_339960232.1">
    <property type="nucleotide sequence ID" value="NZ_JAWMWH010000001.1"/>
</dbReference>
<dbReference type="SUPFAM" id="SSF111126">
    <property type="entry name" value="Ligand-binding domain in the NO signalling and Golgi transport"/>
    <property type="match status" value="1"/>
</dbReference>
<evidence type="ECO:0000313" key="3">
    <source>
        <dbReference type="Proteomes" id="UP001370590"/>
    </source>
</evidence>
<dbReference type="Proteomes" id="UP001370590">
    <property type="component" value="Unassembled WGS sequence"/>
</dbReference>
<keyword evidence="3" id="KW-1185">Reference proteome</keyword>
<accession>A0ABU8SLR8</accession>
<dbReference type="InterPro" id="IPR019642">
    <property type="entry name" value="DUF2507"/>
</dbReference>
<evidence type="ECO:0000313" key="2">
    <source>
        <dbReference type="EMBL" id="MEJ6400423.1"/>
    </source>
</evidence>
<feature type="compositionally biased region" description="Basic and acidic residues" evidence="1">
    <location>
        <begin position="179"/>
        <end position="188"/>
    </location>
</feature>